<comment type="similarity">
    <text evidence="1 3">Belongs to the CpcS/CpeS biliprotein lyase family.</text>
</comment>
<comment type="function">
    <text evidence="3">Covalently attaches a chromophore to Cys residue(s) of phycobiliproteins.</text>
</comment>
<dbReference type="OrthoDB" id="554080at2"/>
<protein>
    <recommendedName>
        <fullName evidence="3">Chromophore lyase CpcS/CpeS</fullName>
        <ecNumber evidence="3">4.-.-.-</ecNumber>
    </recommendedName>
</protein>
<dbReference type="Gene3D" id="2.40.128.20">
    <property type="match status" value="1"/>
</dbReference>
<dbReference type="GO" id="GO:0016829">
    <property type="term" value="F:lyase activity"/>
    <property type="evidence" value="ECO:0007669"/>
    <property type="project" value="UniProtKB-KW"/>
</dbReference>
<evidence type="ECO:0000313" key="4">
    <source>
        <dbReference type="EMBL" id="OKH25997.1"/>
    </source>
</evidence>
<dbReference type="RefSeq" id="WP_073598112.1">
    <property type="nucleotide sequence ID" value="NZ_MRCB01000002.1"/>
</dbReference>
<gene>
    <name evidence="3" type="primary">cpcS</name>
    <name evidence="4" type="ORF">NIES593_02645</name>
</gene>
<dbReference type="Pfam" id="PF09367">
    <property type="entry name" value="CpeS"/>
    <property type="match status" value="1"/>
</dbReference>
<keyword evidence="2 3" id="KW-0456">Lyase</keyword>
<dbReference type="HAMAP" id="MF_01459">
    <property type="entry name" value="Chrphore_lyase_CpxS"/>
    <property type="match status" value="1"/>
</dbReference>
<reference evidence="4 5" key="1">
    <citation type="submission" date="2016-11" db="EMBL/GenBank/DDBJ databases">
        <title>Draft Genome Sequences of Nine Cyanobacterial Strains from Diverse Habitats.</title>
        <authorList>
            <person name="Zhu T."/>
            <person name="Hou S."/>
            <person name="Lu X."/>
            <person name="Hess W.R."/>
        </authorList>
    </citation>
    <scope>NUCLEOTIDE SEQUENCE [LARGE SCALE GENOMIC DNA]</scope>
    <source>
        <strain evidence="4 5">NIES-593</strain>
    </source>
</reference>
<dbReference type="InterPro" id="IPR018536">
    <property type="entry name" value="CpcS/CpeS"/>
</dbReference>
<comment type="caution">
    <text evidence="4">The sequence shown here is derived from an EMBL/GenBank/DDBJ whole genome shotgun (WGS) entry which is preliminary data.</text>
</comment>
<name>A0A1U7HR04_9CYAN</name>
<evidence type="ECO:0000256" key="3">
    <source>
        <dbReference type="HAMAP-Rule" id="MF_01459"/>
    </source>
</evidence>
<dbReference type="AlphaFoldDB" id="A0A1U7HR04"/>
<dbReference type="Proteomes" id="UP000186868">
    <property type="component" value="Unassembled WGS sequence"/>
</dbReference>
<dbReference type="GO" id="GO:0017006">
    <property type="term" value="P:protein-tetrapyrrole linkage"/>
    <property type="evidence" value="ECO:0007669"/>
    <property type="project" value="UniProtKB-UniRule"/>
</dbReference>
<evidence type="ECO:0000256" key="2">
    <source>
        <dbReference type="ARBA" id="ARBA00023239"/>
    </source>
</evidence>
<evidence type="ECO:0000256" key="1">
    <source>
        <dbReference type="ARBA" id="ARBA00010681"/>
    </source>
</evidence>
<proteinExistence type="inferred from homology"/>
<organism evidence="4 5">
    <name type="scientific">Hydrococcus rivularis NIES-593</name>
    <dbReference type="NCBI Taxonomy" id="1921803"/>
    <lineage>
        <taxon>Bacteria</taxon>
        <taxon>Bacillati</taxon>
        <taxon>Cyanobacteriota</taxon>
        <taxon>Cyanophyceae</taxon>
        <taxon>Pleurocapsales</taxon>
        <taxon>Hydrococcaceae</taxon>
        <taxon>Hydrococcus</taxon>
    </lineage>
</organism>
<sequence length="176" mass="19967">MEIEEFLELCAGKWFSQRTSYHLNETKVENHKADLTVERLSQDRPEIITLCQQHKIDPSHTLGGTKTLWDNSVDWGKPKQSGSSVTILVPDRDNSQTGKLLFATGMPLTTISLGSFVLGNDQALTLMIEKDKTYLEERLWFASPNLRLRTSLVKNAHGFSRTAFYSEIRKIPPKST</sequence>
<accession>A0A1U7HR04</accession>
<keyword evidence="5" id="KW-1185">Reference proteome</keyword>
<evidence type="ECO:0000313" key="5">
    <source>
        <dbReference type="Proteomes" id="UP000186868"/>
    </source>
</evidence>
<dbReference type="EMBL" id="MRCB01000002">
    <property type="protein sequence ID" value="OKH25997.1"/>
    <property type="molecule type" value="Genomic_DNA"/>
</dbReference>
<dbReference type="InterPro" id="IPR012674">
    <property type="entry name" value="Calycin"/>
</dbReference>
<dbReference type="STRING" id="1921803.NIES593_02645"/>
<dbReference type="CDD" id="cd16339">
    <property type="entry name" value="CpcS"/>
    <property type="match status" value="1"/>
</dbReference>
<dbReference type="EC" id="4.-.-.-" evidence="3"/>